<dbReference type="PANTHER" id="PTHR30250">
    <property type="entry name" value="PST FAMILY PREDICTED COLANIC ACID TRANSPORTER"/>
    <property type="match status" value="1"/>
</dbReference>
<name>A0A1Y1RM11_9MICC</name>
<keyword evidence="2" id="KW-1003">Cell membrane</keyword>
<feature type="transmembrane region" description="Helical" evidence="6">
    <location>
        <begin position="388"/>
        <end position="405"/>
    </location>
</feature>
<organism evidence="7 8">
    <name type="scientific">Rothia nasimurium</name>
    <dbReference type="NCBI Taxonomy" id="85336"/>
    <lineage>
        <taxon>Bacteria</taxon>
        <taxon>Bacillati</taxon>
        <taxon>Actinomycetota</taxon>
        <taxon>Actinomycetes</taxon>
        <taxon>Micrococcales</taxon>
        <taxon>Micrococcaceae</taxon>
        <taxon>Rothia</taxon>
    </lineage>
</organism>
<dbReference type="RefSeq" id="WP_083093367.1">
    <property type="nucleotide sequence ID" value="NZ_LXWF01000043.1"/>
</dbReference>
<feature type="transmembrane region" description="Helical" evidence="6">
    <location>
        <begin position="181"/>
        <end position="200"/>
    </location>
</feature>
<keyword evidence="5 6" id="KW-0472">Membrane</keyword>
<dbReference type="OrthoDB" id="3294889at2"/>
<dbReference type="InterPro" id="IPR002797">
    <property type="entry name" value="Polysacc_synth"/>
</dbReference>
<dbReference type="AlphaFoldDB" id="A0A1Y1RM11"/>
<feature type="transmembrane region" description="Helical" evidence="6">
    <location>
        <begin position="86"/>
        <end position="108"/>
    </location>
</feature>
<sequence>MARSLAKSGAFSSLYVMFGSVAAFVSTLIVSNGVGEAGAGAFFSVMAFFAIATSLSVFGADTGLVRTVSAQRAVGRYSALPQLLRFAFGPATVIASVLAVGAVVVALPGVTPTLDADVRAAVLVSAPFVVVAAWMTLCFGALRGLGHTVEFTFLQSVLLPTLRIVGVLLAAWLSGVVFSLALAWSVPILVVFVISVFWVGKYLPTGPDLPTCQAKHLTVDQVPPSAVAEPESAKSFWAFSSARGVSAIVEAVLEWIDVLLVGLFLGPAASGIYGAVNRCVRVGAMVEHTARVVTGPDISAAIATGDSARARQIFVAATRILIAIGWPFFITLAAFGPVLLSFFGPGFTQGAPLFYIIGAAMLVQMAAGGVQSVLLMSGRARWQLYNKLSALAVALTLNLTLVPLLGMPGAALAWAAAVLTDCGLATAQVYGKLGIRPHPTEVLPVIALAAGVPVVGAVIILMLAGYTLLALGIYLCTVVPVYLVLIYRFRRAIGLEKLINSITRKLRR</sequence>
<feature type="transmembrane region" description="Helical" evidence="6">
    <location>
        <begin position="411"/>
        <end position="430"/>
    </location>
</feature>
<dbReference type="EMBL" id="LXWF01000043">
    <property type="protein sequence ID" value="ORC15474.1"/>
    <property type="molecule type" value="Genomic_DNA"/>
</dbReference>
<evidence type="ECO:0000256" key="2">
    <source>
        <dbReference type="ARBA" id="ARBA00022475"/>
    </source>
</evidence>
<evidence type="ECO:0000256" key="5">
    <source>
        <dbReference type="ARBA" id="ARBA00023136"/>
    </source>
</evidence>
<evidence type="ECO:0000313" key="7">
    <source>
        <dbReference type="EMBL" id="ORC15474.1"/>
    </source>
</evidence>
<dbReference type="GO" id="GO:0005886">
    <property type="term" value="C:plasma membrane"/>
    <property type="evidence" value="ECO:0007669"/>
    <property type="project" value="UniProtKB-SubCell"/>
</dbReference>
<dbReference type="Pfam" id="PF01943">
    <property type="entry name" value="Polysacc_synt"/>
    <property type="match status" value="1"/>
</dbReference>
<feature type="transmembrane region" description="Helical" evidence="6">
    <location>
        <begin position="157"/>
        <end position="175"/>
    </location>
</feature>
<feature type="transmembrane region" description="Helical" evidence="6">
    <location>
        <begin position="12"/>
        <end position="30"/>
    </location>
</feature>
<reference evidence="7 8" key="1">
    <citation type="submission" date="2016-05" db="EMBL/GenBank/DDBJ databases">
        <title>Draft genome sequence of a porcine commensal Rothia nasimurium.</title>
        <authorList>
            <person name="Gaiser R.A."/>
            <person name="Van Baarlen P."/>
            <person name="Wells J.M."/>
        </authorList>
    </citation>
    <scope>NUCLEOTIDE SEQUENCE [LARGE SCALE GENOMIC DNA]</scope>
    <source>
        <strain evidence="7 8">PT-32</strain>
    </source>
</reference>
<evidence type="ECO:0000256" key="6">
    <source>
        <dbReference type="SAM" id="Phobius"/>
    </source>
</evidence>
<keyword evidence="4 6" id="KW-1133">Transmembrane helix</keyword>
<evidence type="ECO:0000256" key="3">
    <source>
        <dbReference type="ARBA" id="ARBA00022692"/>
    </source>
</evidence>
<dbReference type="InterPro" id="IPR050833">
    <property type="entry name" value="Poly_Biosynth_Transport"/>
</dbReference>
<keyword evidence="8" id="KW-1185">Reference proteome</keyword>
<comment type="subcellular location">
    <subcellularLocation>
        <location evidence="1">Cell membrane</location>
        <topology evidence="1">Multi-pass membrane protein</topology>
    </subcellularLocation>
</comment>
<feature type="transmembrane region" description="Helical" evidence="6">
    <location>
        <begin position="442"/>
        <end position="462"/>
    </location>
</feature>
<protein>
    <submittedName>
        <fullName evidence="7">Uncharacterized protein</fullName>
    </submittedName>
</protein>
<accession>A0A1Y1RM11</accession>
<keyword evidence="3 6" id="KW-0812">Transmembrane</keyword>
<feature type="transmembrane region" description="Helical" evidence="6">
    <location>
        <begin position="468"/>
        <end position="487"/>
    </location>
</feature>
<dbReference type="PANTHER" id="PTHR30250:SF11">
    <property type="entry name" value="O-ANTIGEN TRANSPORTER-RELATED"/>
    <property type="match status" value="1"/>
</dbReference>
<feature type="transmembrane region" description="Helical" evidence="6">
    <location>
        <begin position="120"/>
        <end position="145"/>
    </location>
</feature>
<evidence type="ECO:0000256" key="1">
    <source>
        <dbReference type="ARBA" id="ARBA00004651"/>
    </source>
</evidence>
<feature type="transmembrane region" description="Helical" evidence="6">
    <location>
        <begin position="320"/>
        <end position="342"/>
    </location>
</feature>
<proteinExistence type="predicted"/>
<gene>
    <name evidence="7" type="ORF">A7979_06980</name>
</gene>
<feature type="transmembrane region" description="Helical" evidence="6">
    <location>
        <begin position="42"/>
        <end position="65"/>
    </location>
</feature>
<evidence type="ECO:0000313" key="8">
    <source>
        <dbReference type="Proteomes" id="UP000192359"/>
    </source>
</evidence>
<dbReference type="Proteomes" id="UP000192359">
    <property type="component" value="Unassembled WGS sequence"/>
</dbReference>
<feature type="transmembrane region" description="Helical" evidence="6">
    <location>
        <begin position="354"/>
        <end position="376"/>
    </location>
</feature>
<comment type="caution">
    <text evidence="7">The sequence shown here is derived from an EMBL/GenBank/DDBJ whole genome shotgun (WGS) entry which is preliminary data.</text>
</comment>
<evidence type="ECO:0000256" key="4">
    <source>
        <dbReference type="ARBA" id="ARBA00022989"/>
    </source>
</evidence>